<dbReference type="Gene3D" id="3.40.630.10">
    <property type="entry name" value="Zn peptidases"/>
    <property type="match status" value="1"/>
</dbReference>
<dbReference type="GO" id="GO:0046872">
    <property type="term" value="F:metal ion binding"/>
    <property type="evidence" value="ECO:0007669"/>
    <property type="project" value="UniProtKB-KW"/>
</dbReference>
<feature type="domain" description="Succinylglutamate desuccinylase/Aspartoacylase catalytic" evidence="5">
    <location>
        <begin position="51"/>
        <end position="195"/>
    </location>
</feature>
<dbReference type="KEGG" id="lal:AT746_06990"/>
<gene>
    <name evidence="6" type="ORF">AT746_06990</name>
</gene>
<comment type="cofactor">
    <cofactor evidence="1">
        <name>Zn(2+)</name>
        <dbReference type="ChEBI" id="CHEBI:29105"/>
    </cofactor>
</comment>
<keyword evidence="2" id="KW-0479">Metal-binding</keyword>
<dbReference type="RefSeq" id="WP_062478300.1">
    <property type="nucleotide sequence ID" value="NZ_CP013650.1"/>
</dbReference>
<sequence>MSGLRLHQIYPPFDWCKESTLSGFLHTLPGPAVLHIPGKNTAITRVVVTLLHGNEPSGLNAIHRILSEGYEPRVNIKVIIASVVAAKTEPVFSHRMLPGQRDLNRCFSAGEKDLQSEIAMAIKEQIIRMTPESVVDLHNTSGSGPAFCVSTQSQEQHIALASHFSHRMILTDIILGSLMEQKLGCPVITVESGGAQDDVADEVAYNGLLSFMDAENAFYRKQHVELLNLPRRVELAKDRSIAYADSAQPDKDITLRRDIEKYNFGETPQDTCLGWIKENSLDALKLDRHPHRLEQWFYLNDHCLMTKRPLRLFMVTTNATIAASDCLFYVVDN</sequence>
<evidence type="ECO:0000313" key="7">
    <source>
        <dbReference type="Proteomes" id="UP000068447"/>
    </source>
</evidence>
<evidence type="ECO:0000313" key="6">
    <source>
        <dbReference type="EMBL" id="ALS98033.1"/>
    </source>
</evidence>
<protein>
    <recommendedName>
        <fullName evidence="5">Succinylglutamate desuccinylase/Aspartoacylase catalytic domain-containing protein</fullName>
    </recommendedName>
</protein>
<evidence type="ECO:0000259" key="5">
    <source>
        <dbReference type="Pfam" id="PF24827"/>
    </source>
</evidence>
<name>A0A0U3AH54_9ALTE</name>
<dbReference type="OrthoDB" id="9782876at2"/>
<evidence type="ECO:0000256" key="1">
    <source>
        <dbReference type="ARBA" id="ARBA00001947"/>
    </source>
</evidence>
<dbReference type="Proteomes" id="UP000068447">
    <property type="component" value="Chromosome"/>
</dbReference>
<dbReference type="SUPFAM" id="SSF53187">
    <property type="entry name" value="Zn-dependent exopeptidases"/>
    <property type="match status" value="1"/>
</dbReference>
<dbReference type="GO" id="GO:0016788">
    <property type="term" value="F:hydrolase activity, acting on ester bonds"/>
    <property type="evidence" value="ECO:0007669"/>
    <property type="project" value="InterPro"/>
</dbReference>
<dbReference type="STRING" id="1526571.AT746_06990"/>
<evidence type="ECO:0000256" key="3">
    <source>
        <dbReference type="ARBA" id="ARBA00022801"/>
    </source>
</evidence>
<keyword evidence="3" id="KW-0378">Hydrolase</keyword>
<dbReference type="PANTHER" id="PTHR37326:SF1">
    <property type="entry name" value="BLL3975 PROTEIN"/>
    <property type="match status" value="1"/>
</dbReference>
<dbReference type="InterPro" id="IPR053138">
    <property type="entry name" value="N-alpha-Ac-DABA_deacetylase"/>
</dbReference>
<dbReference type="AlphaFoldDB" id="A0A0U3AH54"/>
<proteinExistence type="predicted"/>
<evidence type="ECO:0000256" key="2">
    <source>
        <dbReference type="ARBA" id="ARBA00022723"/>
    </source>
</evidence>
<organism evidence="6 7">
    <name type="scientific">Lacimicrobium alkaliphilum</name>
    <dbReference type="NCBI Taxonomy" id="1526571"/>
    <lineage>
        <taxon>Bacteria</taxon>
        <taxon>Pseudomonadati</taxon>
        <taxon>Pseudomonadota</taxon>
        <taxon>Gammaproteobacteria</taxon>
        <taxon>Alteromonadales</taxon>
        <taxon>Alteromonadaceae</taxon>
        <taxon>Lacimicrobium</taxon>
    </lineage>
</organism>
<evidence type="ECO:0000256" key="4">
    <source>
        <dbReference type="ARBA" id="ARBA00022833"/>
    </source>
</evidence>
<accession>A0A0U3AH54</accession>
<keyword evidence="7" id="KW-1185">Reference proteome</keyword>
<keyword evidence="4" id="KW-0862">Zinc</keyword>
<dbReference type="Pfam" id="PF24827">
    <property type="entry name" value="AstE_AspA_cat"/>
    <property type="match status" value="1"/>
</dbReference>
<reference evidence="6 7" key="1">
    <citation type="submission" date="2015-12" db="EMBL/GenBank/DDBJ databases">
        <title>Complete genome of Lacimicrobium alkaliphilum KCTC 32984.</title>
        <authorList>
            <person name="Kim S.-G."/>
            <person name="Lee Y.-J."/>
        </authorList>
    </citation>
    <scope>NUCLEOTIDE SEQUENCE [LARGE SCALE GENOMIC DNA]</scope>
    <source>
        <strain evidence="6 7">YelD216</strain>
    </source>
</reference>
<dbReference type="PANTHER" id="PTHR37326">
    <property type="entry name" value="BLL3975 PROTEIN"/>
    <property type="match status" value="1"/>
</dbReference>
<dbReference type="EMBL" id="CP013650">
    <property type="protein sequence ID" value="ALS98033.1"/>
    <property type="molecule type" value="Genomic_DNA"/>
</dbReference>
<dbReference type="InterPro" id="IPR055438">
    <property type="entry name" value="AstE_AspA_cat"/>
</dbReference>